<feature type="region of interest" description="Disordered" evidence="1">
    <location>
        <begin position="1"/>
        <end position="59"/>
    </location>
</feature>
<sequence>MRMGNLLRVEDQRPSVMAASRPRLGVAHPTVVPRASTPGDDDEAPTDEASDEDAEERGT</sequence>
<reference evidence="2 3" key="1">
    <citation type="submission" date="2016-10" db="EMBL/GenBank/DDBJ databases">
        <authorList>
            <person name="de Groot N.N."/>
        </authorList>
    </citation>
    <scope>NUCLEOTIDE SEQUENCE [LARGE SCALE GENOMIC DNA]</scope>
    <source>
        <strain evidence="2 3">CGMCC 1.10331</strain>
    </source>
</reference>
<keyword evidence="3" id="KW-1185">Reference proteome</keyword>
<proteinExistence type="predicted"/>
<dbReference type="EMBL" id="FNVN01000002">
    <property type="protein sequence ID" value="SEG31675.1"/>
    <property type="molecule type" value="Genomic_DNA"/>
</dbReference>
<protein>
    <submittedName>
        <fullName evidence="2">Uncharacterized protein</fullName>
    </submittedName>
</protein>
<evidence type="ECO:0000313" key="3">
    <source>
        <dbReference type="Proteomes" id="UP000236740"/>
    </source>
</evidence>
<evidence type="ECO:0000256" key="1">
    <source>
        <dbReference type="SAM" id="MobiDB-lite"/>
    </source>
</evidence>
<name>A0A1H5Z7K9_9EURY</name>
<dbReference type="AlphaFoldDB" id="A0A1H5Z7K9"/>
<organism evidence="2 3">
    <name type="scientific">Halobellus limi</name>
    <dbReference type="NCBI Taxonomy" id="699433"/>
    <lineage>
        <taxon>Archaea</taxon>
        <taxon>Methanobacteriati</taxon>
        <taxon>Methanobacteriota</taxon>
        <taxon>Stenosarchaea group</taxon>
        <taxon>Halobacteria</taxon>
        <taxon>Halobacteriales</taxon>
        <taxon>Haloferacaceae</taxon>
        <taxon>Halobellus</taxon>
    </lineage>
</organism>
<evidence type="ECO:0000313" key="2">
    <source>
        <dbReference type="EMBL" id="SEG31675.1"/>
    </source>
</evidence>
<dbReference type="Proteomes" id="UP000236740">
    <property type="component" value="Unassembled WGS sequence"/>
</dbReference>
<feature type="compositionally biased region" description="Acidic residues" evidence="1">
    <location>
        <begin position="39"/>
        <end position="59"/>
    </location>
</feature>
<accession>A0A1H5Z7K9</accession>
<gene>
    <name evidence="2" type="ORF">SAMN04488133_1863</name>
</gene>